<dbReference type="PANTHER" id="PTHR20961">
    <property type="entry name" value="GLYCOSYLTRANSFERASE"/>
    <property type="match status" value="1"/>
</dbReference>
<evidence type="ECO:0000259" key="4">
    <source>
        <dbReference type="Pfam" id="PF04577"/>
    </source>
</evidence>
<evidence type="ECO:0000313" key="7">
    <source>
        <dbReference type="Proteomes" id="UP000029925"/>
    </source>
</evidence>
<sequence length="425" mass="50251">MKTTTYQQALANGEISLEIPVYESQHLFVSQKGIIKLSDSNHLTEGGGEQDENDNLQNFTDEYFIFRDIFGKLSRFFRAYTHHTLECKVRILPYAYAYTHQEIVFTRSKKALIDHTPFRRHPFSPPLSNTSNIKNYIYLIKRTLSYIYLIKQWFSFYTKSLFAKRYNTSVALLTREVANNYYHFLNETLAEYYQLKLAKKEPDFYILPLEMPFHKQVYQLLNIDIKRIIPSHTRKLIRAKELIIPTLLADYEILEYRKYTHFDSHILPLFTYTMHKELFHKTLSITHTLKPTRKIFLARPAHSNRNFTNHQEIEKVMREYGFEIIMPDSLSVEEQIHTIREAAYVVSPHGAALENLVFAKEQTKVLEIFPQYYHNRCPQFVALAQKCQYSYLIGDTQDTSMHPQQECIYLSADKLRFALDIFLGS</sequence>
<dbReference type="PANTHER" id="PTHR20961:SF124">
    <property type="entry name" value="GLYCOSYLTRANSFERASE"/>
    <property type="match status" value="1"/>
</dbReference>
<dbReference type="InterPro" id="IPR049625">
    <property type="entry name" value="Glyco_transf_61_cat"/>
</dbReference>
<dbReference type="EMBL" id="JRPF02000004">
    <property type="protein sequence ID" value="TLD78582.1"/>
    <property type="molecule type" value="Genomic_DNA"/>
</dbReference>
<evidence type="ECO:0000313" key="8">
    <source>
        <dbReference type="Proteomes" id="UP000064525"/>
    </source>
</evidence>
<dbReference type="EMBL" id="LN907858">
    <property type="protein sequence ID" value="CUU40174.1"/>
    <property type="molecule type" value="Genomic_DNA"/>
</dbReference>
<protein>
    <submittedName>
        <fullName evidence="5">Capsular polysaccharide biosynthesis protein-like protein</fullName>
    </submittedName>
    <submittedName>
        <fullName evidence="6">Glycosyltransferase family 61 protein</fullName>
    </submittedName>
</protein>
<evidence type="ECO:0000256" key="1">
    <source>
        <dbReference type="ARBA" id="ARBA00022676"/>
    </source>
</evidence>
<dbReference type="KEGG" id="hty:BN2458_PEG1289"/>
<dbReference type="InterPro" id="IPR007657">
    <property type="entry name" value="Glycosyltransferase_61"/>
</dbReference>
<dbReference type="GO" id="GO:0016757">
    <property type="term" value="F:glycosyltransferase activity"/>
    <property type="evidence" value="ECO:0007669"/>
    <property type="project" value="UniProtKB-KW"/>
</dbReference>
<dbReference type="PATRIC" id="fig|76936.10.peg.1259"/>
<evidence type="ECO:0000313" key="6">
    <source>
        <dbReference type="EMBL" id="TLD78582.1"/>
    </source>
</evidence>
<accession>A0A0S4PY98</accession>
<keyword evidence="3" id="KW-0325">Glycoprotein</keyword>
<feature type="domain" description="Glycosyltransferase 61 catalytic" evidence="4">
    <location>
        <begin position="181"/>
        <end position="366"/>
    </location>
</feature>
<dbReference type="GeneID" id="78151483"/>
<dbReference type="Proteomes" id="UP000029925">
    <property type="component" value="Unassembled WGS sequence"/>
</dbReference>
<dbReference type="Proteomes" id="UP000064525">
    <property type="component" value="Chromosome I"/>
</dbReference>
<evidence type="ECO:0000256" key="3">
    <source>
        <dbReference type="ARBA" id="ARBA00023180"/>
    </source>
</evidence>
<proteinExistence type="predicted"/>
<dbReference type="OrthoDB" id="5323086at2"/>
<evidence type="ECO:0000313" key="5">
    <source>
        <dbReference type="EMBL" id="CUU40174.1"/>
    </source>
</evidence>
<dbReference type="RefSeq" id="WP_058122062.1">
    <property type="nucleotide sequence ID" value="NZ_CAORCU010000003.1"/>
</dbReference>
<name>A0A0S4PY98_9HELI</name>
<keyword evidence="1" id="KW-0328">Glycosyltransferase</keyword>
<reference evidence="8" key="2">
    <citation type="submission" date="2015-11" db="EMBL/GenBank/DDBJ databases">
        <authorList>
            <person name="Anvar S.Y."/>
        </authorList>
    </citation>
    <scope>NUCLEOTIDE SEQUENCE [LARGE SCALE GENOMIC DNA]</scope>
</reference>
<dbReference type="Pfam" id="PF04577">
    <property type="entry name" value="Glyco_transf_61"/>
    <property type="match status" value="1"/>
</dbReference>
<keyword evidence="2 6" id="KW-0808">Transferase</keyword>
<organism evidence="5 8">
    <name type="scientific">Helicobacter typhlonius</name>
    <dbReference type="NCBI Taxonomy" id="76936"/>
    <lineage>
        <taxon>Bacteria</taxon>
        <taxon>Pseudomonadati</taxon>
        <taxon>Campylobacterota</taxon>
        <taxon>Epsilonproteobacteria</taxon>
        <taxon>Campylobacterales</taxon>
        <taxon>Helicobacteraceae</taxon>
        <taxon>Helicobacter</taxon>
    </lineage>
</organism>
<dbReference type="STRING" id="76936.BN2458_PEG1289"/>
<keyword evidence="7" id="KW-1185">Reference proteome</keyword>
<reference evidence="5" key="3">
    <citation type="submission" date="2015-11" db="EMBL/GenBank/DDBJ databases">
        <authorList>
            <person name="Zhang Y."/>
            <person name="Guo Z."/>
        </authorList>
    </citation>
    <scope>NUCLEOTIDE SEQUENCE</scope>
    <source>
        <strain evidence="5">1</strain>
    </source>
</reference>
<gene>
    <name evidence="5" type="ORF">BN2458_PEG1289</name>
    <name evidence="6" type="ORF">LS75_004495</name>
</gene>
<dbReference type="AlphaFoldDB" id="A0A0S4PY98"/>
<evidence type="ECO:0000256" key="2">
    <source>
        <dbReference type="ARBA" id="ARBA00022679"/>
    </source>
</evidence>
<reference evidence="6 7" key="1">
    <citation type="journal article" date="2014" name="Genome Announc.">
        <title>Draft genome sequences of eight enterohepatic helicobacter species isolated from both laboratory and wild rodents.</title>
        <authorList>
            <person name="Sheh A."/>
            <person name="Shen Z."/>
            <person name="Fox J.G."/>
        </authorList>
    </citation>
    <scope>NUCLEOTIDE SEQUENCE [LARGE SCALE GENOMIC DNA]</scope>
    <source>
        <strain evidence="6 7">MIT 98-6810</strain>
    </source>
</reference>